<accession>A0AAJ6U5K7</accession>
<evidence type="ECO:0000256" key="8">
    <source>
        <dbReference type="ARBA" id="ARBA00022989"/>
    </source>
</evidence>
<dbReference type="GeneID" id="105124598"/>
<keyword evidence="5" id="KW-0808">Transferase</keyword>
<dbReference type="GO" id="GO:0016020">
    <property type="term" value="C:membrane"/>
    <property type="evidence" value="ECO:0007669"/>
    <property type="project" value="UniProtKB-SubCell"/>
</dbReference>
<name>A0AAJ6U5K7_POPEU</name>
<keyword evidence="8" id="KW-1133">Transmembrane helix</keyword>
<dbReference type="GO" id="GO:0005634">
    <property type="term" value="C:nucleus"/>
    <property type="evidence" value="ECO:0007669"/>
    <property type="project" value="TreeGrafter"/>
</dbReference>
<evidence type="ECO:0000256" key="13">
    <source>
        <dbReference type="ARBA" id="ARBA00030350"/>
    </source>
</evidence>
<dbReference type="GO" id="GO:0006004">
    <property type="term" value="P:fucose metabolic process"/>
    <property type="evidence" value="ECO:0007669"/>
    <property type="project" value="UniProtKB-KW"/>
</dbReference>
<keyword evidence="7" id="KW-0735">Signal-anchor</keyword>
<organism evidence="14 15">
    <name type="scientific">Populus euphratica</name>
    <name type="common">Euphrates poplar</name>
    <dbReference type="NCBI Taxonomy" id="75702"/>
    <lineage>
        <taxon>Eukaryota</taxon>
        <taxon>Viridiplantae</taxon>
        <taxon>Streptophyta</taxon>
        <taxon>Embryophyta</taxon>
        <taxon>Tracheophyta</taxon>
        <taxon>Spermatophyta</taxon>
        <taxon>Magnoliopsida</taxon>
        <taxon>eudicotyledons</taxon>
        <taxon>Gunneridae</taxon>
        <taxon>Pentapetalae</taxon>
        <taxon>rosids</taxon>
        <taxon>fabids</taxon>
        <taxon>Malpighiales</taxon>
        <taxon>Salicaceae</taxon>
        <taxon>Saliceae</taxon>
        <taxon>Populus</taxon>
    </lineage>
</organism>
<gene>
    <name evidence="15" type="primary">LOC105124598</name>
</gene>
<keyword evidence="12" id="KW-0119">Carbohydrate metabolism</keyword>
<comment type="subcellular location">
    <subcellularLocation>
        <location evidence="1">Membrane</location>
        <topology evidence="1">Single-pass type II membrane protein</topology>
    </subcellularLocation>
</comment>
<dbReference type="KEGG" id="peu:105124598"/>
<keyword evidence="6" id="KW-0812">Transmembrane</keyword>
<evidence type="ECO:0000256" key="6">
    <source>
        <dbReference type="ARBA" id="ARBA00022692"/>
    </source>
</evidence>
<dbReference type="InterPro" id="IPR019378">
    <property type="entry name" value="GDP-Fuc_O-FucTrfase"/>
</dbReference>
<evidence type="ECO:0000256" key="10">
    <source>
        <dbReference type="ARBA" id="ARBA00023180"/>
    </source>
</evidence>
<evidence type="ECO:0000256" key="12">
    <source>
        <dbReference type="ARBA" id="ARBA00023277"/>
    </source>
</evidence>
<dbReference type="AlphaFoldDB" id="A0AAJ6U5K7"/>
<evidence type="ECO:0000256" key="9">
    <source>
        <dbReference type="ARBA" id="ARBA00023136"/>
    </source>
</evidence>
<evidence type="ECO:0000256" key="4">
    <source>
        <dbReference type="ARBA" id="ARBA00022676"/>
    </source>
</evidence>
<sequence>MAFTHVSSQQLDIKISDMVAAAHIINATLVIPQLDKCSLWRDTSTFSDILDKHHFITTLQDDVRIVKALSKELVSIPRARKHFISWFGMGYYEEMA</sequence>
<keyword evidence="11" id="KW-0294">Fucose metabolism</keyword>
<proteinExistence type="inferred from homology"/>
<keyword evidence="10" id="KW-0325">Glycoprotein</keyword>
<reference evidence="15" key="1">
    <citation type="submission" date="2025-08" db="UniProtKB">
        <authorList>
            <consortium name="RefSeq"/>
        </authorList>
    </citation>
    <scope>IDENTIFICATION</scope>
</reference>
<evidence type="ECO:0000313" key="14">
    <source>
        <dbReference type="Proteomes" id="UP000694918"/>
    </source>
</evidence>
<keyword evidence="4" id="KW-0328">Glycosyltransferase</keyword>
<dbReference type="PANTHER" id="PTHR31741:SF15">
    <property type="entry name" value="O-FUCOSYLTRANSFERASE 38"/>
    <property type="match status" value="1"/>
</dbReference>
<evidence type="ECO:0000313" key="15">
    <source>
        <dbReference type="RefSeq" id="XP_011022981.1"/>
    </source>
</evidence>
<evidence type="ECO:0000256" key="11">
    <source>
        <dbReference type="ARBA" id="ARBA00023253"/>
    </source>
</evidence>
<evidence type="ECO:0000256" key="3">
    <source>
        <dbReference type="ARBA" id="ARBA00007737"/>
    </source>
</evidence>
<dbReference type="PANTHER" id="PTHR31741">
    <property type="entry name" value="OS02G0726500 PROTEIN-RELATED"/>
    <property type="match status" value="1"/>
</dbReference>
<dbReference type="Proteomes" id="UP000694918">
    <property type="component" value="Unplaced"/>
</dbReference>
<protein>
    <recommendedName>
        <fullName evidence="13">O-fucosyltransferase family protein</fullName>
    </recommendedName>
</protein>
<dbReference type="GO" id="GO:0005737">
    <property type="term" value="C:cytoplasm"/>
    <property type="evidence" value="ECO:0007669"/>
    <property type="project" value="TreeGrafter"/>
</dbReference>
<dbReference type="RefSeq" id="XP_011022981.1">
    <property type="nucleotide sequence ID" value="XM_011024679.1"/>
</dbReference>
<evidence type="ECO:0000256" key="7">
    <source>
        <dbReference type="ARBA" id="ARBA00022968"/>
    </source>
</evidence>
<evidence type="ECO:0000256" key="5">
    <source>
        <dbReference type="ARBA" id="ARBA00022679"/>
    </source>
</evidence>
<keyword evidence="9" id="KW-0472">Membrane</keyword>
<comment type="similarity">
    <text evidence="3">Belongs to the glycosyltransferase GT106 family.</text>
</comment>
<dbReference type="GO" id="GO:0016757">
    <property type="term" value="F:glycosyltransferase activity"/>
    <property type="evidence" value="ECO:0007669"/>
    <property type="project" value="UniProtKB-KW"/>
</dbReference>
<evidence type="ECO:0000256" key="2">
    <source>
        <dbReference type="ARBA" id="ARBA00004881"/>
    </source>
</evidence>
<dbReference type="Pfam" id="PF10250">
    <property type="entry name" value="O-FucT"/>
    <property type="match status" value="1"/>
</dbReference>
<keyword evidence="14" id="KW-1185">Reference proteome</keyword>
<comment type="pathway">
    <text evidence="2">Glycan metabolism.</text>
</comment>
<evidence type="ECO:0000256" key="1">
    <source>
        <dbReference type="ARBA" id="ARBA00004606"/>
    </source>
</evidence>